<name>A0A2S0MNF1_9RHOB</name>
<sequence>MTAVSELSYVSSDGDVLDAIVAAHYGDILDGKVEAVLAANPGLAALGAVLEAGVRITLPDLSTSERVETEALWG</sequence>
<dbReference type="InterPro" id="IPR008861">
    <property type="entry name" value="GpX-like"/>
</dbReference>
<dbReference type="Proteomes" id="UP000237655">
    <property type="component" value="Chromosome"/>
</dbReference>
<dbReference type="EMBL" id="CP027665">
    <property type="protein sequence ID" value="AVO37405.1"/>
    <property type="molecule type" value="Genomic_DNA"/>
</dbReference>
<organism evidence="1 2">
    <name type="scientific">Pukyongiella litopenaei</name>
    <dbReference type="NCBI Taxonomy" id="2605946"/>
    <lineage>
        <taxon>Bacteria</taxon>
        <taxon>Pseudomonadati</taxon>
        <taxon>Pseudomonadota</taxon>
        <taxon>Alphaproteobacteria</taxon>
        <taxon>Rhodobacterales</taxon>
        <taxon>Paracoccaceae</taxon>
        <taxon>Pukyongiella</taxon>
    </lineage>
</organism>
<keyword evidence="2" id="KW-1185">Reference proteome</keyword>
<dbReference type="AlphaFoldDB" id="A0A2S0MNF1"/>
<dbReference type="RefSeq" id="WP_106471716.1">
    <property type="nucleotide sequence ID" value="NZ_CP027665.1"/>
</dbReference>
<dbReference type="KEGG" id="thas:C6Y53_06560"/>
<accession>A0A2S0MNF1</accession>
<evidence type="ECO:0000313" key="2">
    <source>
        <dbReference type="Proteomes" id="UP000237655"/>
    </source>
</evidence>
<dbReference type="Pfam" id="PF05489">
    <property type="entry name" value="Phage_tail_X"/>
    <property type="match status" value="1"/>
</dbReference>
<protein>
    <submittedName>
        <fullName evidence="1">Phage tail protein</fullName>
    </submittedName>
</protein>
<proteinExistence type="predicted"/>
<reference evidence="2" key="1">
    <citation type="submission" date="2018-03" db="EMBL/GenBank/DDBJ databases">
        <title>Genomic analysis of the strain SH-1 isolated from shrimp intestine.</title>
        <authorList>
            <person name="Kim Y.-S."/>
            <person name="Kim S.-E."/>
            <person name="Kim K.-H."/>
        </authorList>
    </citation>
    <scope>NUCLEOTIDE SEQUENCE [LARGE SCALE GENOMIC DNA]</scope>
    <source>
        <strain evidence="2">SH-1</strain>
    </source>
</reference>
<gene>
    <name evidence="1" type="ORF">C6Y53_06560</name>
</gene>
<evidence type="ECO:0000313" key="1">
    <source>
        <dbReference type="EMBL" id="AVO37405.1"/>
    </source>
</evidence>